<feature type="transmembrane region" description="Helical" evidence="2">
    <location>
        <begin position="20"/>
        <end position="40"/>
    </location>
</feature>
<dbReference type="EMBL" id="JANBPT010000297">
    <property type="protein sequence ID" value="KAJ1924027.1"/>
    <property type="molecule type" value="Genomic_DNA"/>
</dbReference>
<proteinExistence type="predicted"/>
<comment type="caution">
    <text evidence="3">The sequence shown here is derived from an EMBL/GenBank/DDBJ whole genome shotgun (WGS) entry which is preliminary data.</text>
</comment>
<dbReference type="Proteomes" id="UP001150569">
    <property type="component" value="Unassembled WGS sequence"/>
</dbReference>
<keyword evidence="4" id="KW-1185">Reference proteome</keyword>
<sequence>MSATAVRNSRSLFKMLSSDIEIYPLLGFVGLTFGAAGYFAGVKRAEAGKVGEIEHYSGSGPPLPRDLQDKMAQSAPNASMSAKVGNLVK</sequence>
<keyword evidence="2" id="KW-1133">Transmembrane helix</keyword>
<evidence type="ECO:0000256" key="1">
    <source>
        <dbReference type="SAM" id="MobiDB-lite"/>
    </source>
</evidence>
<evidence type="ECO:0000313" key="3">
    <source>
        <dbReference type="EMBL" id="KAJ1924027.1"/>
    </source>
</evidence>
<dbReference type="OrthoDB" id="3141857at2759"/>
<feature type="region of interest" description="Disordered" evidence="1">
    <location>
        <begin position="56"/>
        <end position="89"/>
    </location>
</feature>
<accession>A0A9W8ABN8</accession>
<protein>
    <submittedName>
        <fullName evidence="3">Uncharacterized protein</fullName>
    </submittedName>
</protein>
<reference evidence="3" key="1">
    <citation type="submission" date="2022-07" db="EMBL/GenBank/DDBJ databases">
        <title>Phylogenomic reconstructions and comparative analyses of Kickxellomycotina fungi.</title>
        <authorList>
            <person name="Reynolds N.K."/>
            <person name="Stajich J.E."/>
            <person name="Barry K."/>
            <person name="Grigoriev I.V."/>
            <person name="Crous P."/>
            <person name="Smith M.E."/>
        </authorList>
    </citation>
    <scope>NUCLEOTIDE SEQUENCE</scope>
    <source>
        <strain evidence="3">RSA 861</strain>
    </source>
</reference>
<gene>
    <name evidence="3" type="ORF">IWQ60_005490</name>
</gene>
<keyword evidence="2" id="KW-0472">Membrane</keyword>
<keyword evidence="2" id="KW-0812">Transmembrane</keyword>
<name>A0A9W8ABN8_9FUNG</name>
<dbReference type="AlphaFoldDB" id="A0A9W8ABN8"/>
<evidence type="ECO:0000313" key="4">
    <source>
        <dbReference type="Proteomes" id="UP001150569"/>
    </source>
</evidence>
<organism evidence="3 4">
    <name type="scientific">Tieghemiomyces parasiticus</name>
    <dbReference type="NCBI Taxonomy" id="78921"/>
    <lineage>
        <taxon>Eukaryota</taxon>
        <taxon>Fungi</taxon>
        <taxon>Fungi incertae sedis</taxon>
        <taxon>Zoopagomycota</taxon>
        <taxon>Kickxellomycotina</taxon>
        <taxon>Dimargaritomycetes</taxon>
        <taxon>Dimargaritales</taxon>
        <taxon>Dimargaritaceae</taxon>
        <taxon>Tieghemiomyces</taxon>
    </lineage>
</organism>
<evidence type="ECO:0000256" key="2">
    <source>
        <dbReference type="SAM" id="Phobius"/>
    </source>
</evidence>